<accession>A0A8X8ZH34</accession>
<name>A0A8X8ZH34_SALSN</name>
<evidence type="ECO:0000313" key="2">
    <source>
        <dbReference type="EMBL" id="KAG6403739.1"/>
    </source>
</evidence>
<dbReference type="Proteomes" id="UP000298416">
    <property type="component" value="Unassembled WGS sequence"/>
</dbReference>
<keyword evidence="3" id="KW-1185">Reference proteome</keyword>
<dbReference type="AlphaFoldDB" id="A0A8X8ZH34"/>
<comment type="caution">
    <text evidence="2">The sequence shown here is derived from an EMBL/GenBank/DDBJ whole genome shotgun (WGS) entry which is preliminary data.</text>
</comment>
<feature type="compositionally biased region" description="Basic and acidic residues" evidence="1">
    <location>
        <begin position="47"/>
        <end position="65"/>
    </location>
</feature>
<gene>
    <name evidence="2" type="ORF">SASPL_135968</name>
</gene>
<protein>
    <recommendedName>
        <fullName evidence="4">HAT C-terminal dimerisation domain-containing protein</fullName>
    </recommendedName>
</protein>
<proteinExistence type="predicted"/>
<dbReference type="EMBL" id="PNBA02000013">
    <property type="protein sequence ID" value="KAG6403739.1"/>
    <property type="molecule type" value="Genomic_DNA"/>
</dbReference>
<reference evidence="2" key="2">
    <citation type="submission" date="2020-08" db="EMBL/GenBank/DDBJ databases">
        <title>Plant Genome Project.</title>
        <authorList>
            <person name="Zhang R.-G."/>
        </authorList>
    </citation>
    <scope>NUCLEOTIDE SEQUENCE</scope>
    <source>
        <strain evidence="2">Huo1</strain>
        <tissue evidence="2">Leaf</tissue>
    </source>
</reference>
<reference evidence="2" key="1">
    <citation type="submission" date="2018-01" db="EMBL/GenBank/DDBJ databases">
        <authorList>
            <person name="Mao J.F."/>
        </authorList>
    </citation>
    <scope>NUCLEOTIDE SEQUENCE</scope>
    <source>
        <strain evidence="2">Huo1</strain>
        <tissue evidence="2">Leaf</tissue>
    </source>
</reference>
<evidence type="ECO:0000256" key="1">
    <source>
        <dbReference type="SAM" id="MobiDB-lite"/>
    </source>
</evidence>
<feature type="region of interest" description="Disordered" evidence="1">
    <location>
        <begin position="43"/>
        <end position="65"/>
    </location>
</feature>
<evidence type="ECO:0000313" key="3">
    <source>
        <dbReference type="Proteomes" id="UP000298416"/>
    </source>
</evidence>
<sequence length="150" mass="17445">MNQVETCFKSIYGDARGEILVRDVTYALNELFDYYVAQKEAQNPGQHRKDAANENMRRQGRSDRRGSLSLVGLRGNRQANNNANELAVYLTDNNNIEDKEDVDHFDILEWWSENPRYPILTYSCGYVVSANNIAQRVGRHFCIQMRDFEF</sequence>
<dbReference type="SUPFAM" id="SSF53098">
    <property type="entry name" value="Ribonuclease H-like"/>
    <property type="match status" value="1"/>
</dbReference>
<evidence type="ECO:0008006" key="4">
    <source>
        <dbReference type="Google" id="ProtNLM"/>
    </source>
</evidence>
<dbReference type="InterPro" id="IPR012337">
    <property type="entry name" value="RNaseH-like_sf"/>
</dbReference>
<organism evidence="2">
    <name type="scientific">Salvia splendens</name>
    <name type="common">Scarlet sage</name>
    <dbReference type="NCBI Taxonomy" id="180675"/>
    <lineage>
        <taxon>Eukaryota</taxon>
        <taxon>Viridiplantae</taxon>
        <taxon>Streptophyta</taxon>
        <taxon>Embryophyta</taxon>
        <taxon>Tracheophyta</taxon>
        <taxon>Spermatophyta</taxon>
        <taxon>Magnoliopsida</taxon>
        <taxon>eudicotyledons</taxon>
        <taxon>Gunneridae</taxon>
        <taxon>Pentapetalae</taxon>
        <taxon>asterids</taxon>
        <taxon>lamiids</taxon>
        <taxon>Lamiales</taxon>
        <taxon>Lamiaceae</taxon>
        <taxon>Nepetoideae</taxon>
        <taxon>Mentheae</taxon>
        <taxon>Salviinae</taxon>
        <taxon>Salvia</taxon>
        <taxon>Salvia subgen. Calosphace</taxon>
        <taxon>core Calosphace</taxon>
    </lineage>
</organism>